<dbReference type="EMBL" id="AFYH01212904">
    <property type="status" value="NOT_ANNOTATED_CDS"/>
    <property type="molecule type" value="Genomic_DNA"/>
</dbReference>
<evidence type="ECO:0000259" key="4">
    <source>
        <dbReference type="PROSITE" id="PS51228"/>
    </source>
</evidence>
<dbReference type="InterPro" id="IPR001753">
    <property type="entry name" value="Enoyl-CoA_hydra/iso"/>
</dbReference>
<dbReference type="EMBL" id="AFYH01212898">
    <property type="status" value="NOT_ANNOTATED_CDS"/>
    <property type="molecule type" value="Genomic_DNA"/>
</dbReference>
<dbReference type="GO" id="GO:0004165">
    <property type="term" value="F:delta(3)-delta(2)-enoyl-CoA isomerase activity"/>
    <property type="evidence" value="ECO:0007669"/>
    <property type="project" value="UniProtKB-ARBA"/>
</dbReference>
<reference evidence="5" key="2">
    <citation type="submission" date="2025-08" db="UniProtKB">
        <authorList>
            <consortium name="Ensembl"/>
        </authorList>
    </citation>
    <scope>IDENTIFICATION</scope>
</reference>
<dbReference type="GO" id="GO:0005739">
    <property type="term" value="C:mitochondrion"/>
    <property type="evidence" value="ECO:0007669"/>
    <property type="project" value="TreeGrafter"/>
</dbReference>
<dbReference type="InterPro" id="IPR014352">
    <property type="entry name" value="FERM/acyl-CoA-bd_prot_sf"/>
</dbReference>
<dbReference type="EMBL" id="AFYH01212905">
    <property type="status" value="NOT_ANNOTATED_CDS"/>
    <property type="molecule type" value="Genomic_DNA"/>
</dbReference>
<proteinExistence type="predicted"/>
<dbReference type="EMBL" id="AFYH01212903">
    <property type="status" value="NOT_ANNOTATED_CDS"/>
    <property type="molecule type" value="Genomic_DNA"/>
</dbReference>
<reference evidence="5" key="3">
    <citation type="submission" date="2025-09" db="UniProtKB">
        <authorList>
            <consortium name="Ensembl"/>
        </authorList>
    </citation>
    <scope>IDENTIFICATION</scope>
</reference>
<gene>
    <name evidence="5" type="primary">ECI2</name>
</gene>
<keyword evidence="3" id="KW-0413">Isomerase</keyword>
<dbReference type="InParanoid" id="H3A3D2"/>
<dbReference type="InterPro" id="IPR022408">
    <property type="entry name" value="Acyl-CoA-binding_prot_CS"/>
</dbReference>
<dbReference type="EMBL" id="AFYH01212900">
    <property type="status" value="NOT_ANNOTATED_CDS"/>
    <property type="molecule type" value="Genomic_DNA"/>
</dbReference>
<dbReference type="EMBL" id="AFYH01212901">
    <property type="status" value="NOT_ANNOTATED_CDS"/>
    <property type="molecule type" value="Genomic_DNA"/>
</dbReference>
<dbReference type="CDD" id="cd06558">
    <property type="entry name" value="crotonase-like"/>
    <property type="match status" value="1"/>
</dbReference>
<dbReference type="AlphaFoldDB" id="H3A3D2"/>
<dbReference type="FunCoup" id="H3A3D2">
    <property type="interactions" value="1476"/>
</dbReference>
<dbReference type="GO" id="GO:0000062">
    <property type="term" value="F:fatty-acyl-CoA binding"/>
    <property type="evidence" value="ECO:0007669"/>
    <property type="project" value="InterPro"/>
</dbReference>
<dbReference type="Pfam" id="PF00887">
    <property type="entry name" value="ACBP"/>
    <property type="match status" value="1"/>
</dbReference>
<dbReference type="PRINTS" id="PR00689">
    <property type="entry name" value="ACOABINDINGP"/>
</dbReference>
<evidence type="ECO:0000313" key="6">
    <source>
        <dbReference type="Proteomes" id="UP000008672"/>
    </source>
</evidence>
<dbReference type="Proteomes" id="UP000008672">
    <property type="component" value="Unassembled WGS sequence"/>
</dbReference>
<organism evidence="5 6">
    <name type="scientific">Latimeria chalumnae</name>
    <name type="common">Coelacanth</name>
    <dbReference type="NCBI Taxonomy" id="7897"/>
    <lineage>
        <taxon>Eukaryota</taxon>
        <taxon>Metazoa</taxon>
        <taxon>Chordata</taxon>
        <taxon>Craniata</taxon>
        <taxon>Vertebrata</taxon>
        <taxon>Euteleostomi</taxon>
        <taxon>Coelacanthiformes</taxon>
        <taxon>Coelacanthidae</taxon>
        <taxon>Latimeria</taxon>
    </lineage>
</organism>
<dbReference type="SUPFAM" id="SSF52096">
    <property type="entry name" value="ClpP/crotonase"/>
    <property type="match status" value="1"/>
</dbReference>
<dbReference type="EMBL" id="AFYH01212902">
    <property type="status" value="NOT_ANNOTATED_CDS"/>
    <property type="molecule type" value="Genomic_DNA"/>
</dbReference>
<evidence type="ECO:0000256" key="3">
    <source>
        <dbReference type="ARBA" id="ARBA00023235"/>
    </source>
</evidence>
<name>H3A3D2_LATCH</name>
<dbReference type="InterPro" id="IPR000582">
    <property type="entry name" value="Acyl-CoA-binding_protein"/>
</dbReference>
<dbReference type="EMBL" id="AFYH01212906">
    <property type="status" value="NOT_ANNOTATED_CDS"/>
    <property type="molecule type" value="Genomic_DNA"/>
</dbReference>
<dbReference type="Gene3D" id="3.90.226.10">
    <property type="entry name" value="2-enoyl-CoA Hydratase, Chain A, domain 1"/>
    <property type="match status" value="1"/>
</dbReference>
<dbReference type="PANTHER" id="PTHR43684:SF1">
    <property type="entry name" value="ENOYL-COA DELTA ISOMERASE 2"/>
    <property type="match status" value="1"/>
</dbReference>
<keyword evidence="2" id="KW-0576">Peroxisome</keyword>
<dbReference type="Ensembl" id="ENSLACT00000004189.1">
    <property type="protein sequence ID" value="ENSLACP00000004153.1"/>
    <property type="gene ID" value="ENSLACG00000003694.1"/>
</dbReference>
<dbReference type="SUPFAM" id="SSF47027">
    <property type="entry name" value="Acyl-CoA binding protein"/>
    <property type="match status" value="1"/>
</dbReference>
<dbReference type="PANTHER" id="PTHR43684">
    <property type="match status" value="1"/>
</dbReference>
<dbReference type="PROSITE" id="PS00880">
    <property type="entry name" value="ACB_1"/>
    <property type="match status" value="1"/>
</dbReference>
<accession>H3A3D2</accession>
<dbReference type="InterPro" id="IPR014748">
    <property type="entry name" value="Enoyl-CoA_hydra_C"/>
</dbReference>
<dbReference type="GO" id="GO:0005777">
    <property type="term" value="C:peroxisome"/>
    <property type="evidence" value="ECO:0007669"/>
    <property type="project" value="UniProtKB-SubCell"/>
</dbReference>
<dbReference type="eggNOG" id="KOG0817">
    <property type="taxonomic scope" value="Eukaryota"/>
</dbReference>
<dbReference type="Bgee" id="ENSLACG00000003694">
    <property type="expression patterns" value="Expressed in pelvic fin and 6 other cell types or tissues"/>
</dbReference>
<dbReference type="Pfam" id="PF00378">
    <property type="entry name" value="ECH_1"/>
    <property type="match status" value="1"/>
</dbReference>
<dbReference type="FunFam" id="3.90.226.10:FF:000084">
    <property type="entry name" value="Enoyl-CoA delta isomerase 2, mitochondrial"/>
    <property type="match status" value="1"/>
</dbReference>
<dbReference type="InterPro" id="IPR029045">
    <property type="entry name" value="ClpP/crotonase-like_dom_sf"/>
</dbReference>
<dbReference type="OMA" id="LHCDFVY"/>
<evidence type="ECO:0000256" key="2">
    <source>
        <dbReference type="ARBA" id="ARBA00023140"/>
    </source>
</evidence>
<dbReference type="EMBL" id="AFYH01212907">
    <property type="status" value="NOT_ANNOTATED_CDS"/>
    <property type="molecule type" value="Genomic_DNA"/>
</dbReference>
<evidence type="ECO:0000256" key="1">
    <source>
        <dbReference type="ARBA" id="ARBA00004275"/>
    </source>
</evidence>
<dbReference type="Gene3D" id="1.10.12.10">
    <property type="entry name" value="Lyase 2-enoyl-coa Hydratase, Chain A, domain 2"/>
    <property type="match status" value="1"/>
</dbReference>
<dbReference type="InterPro" id="IPR035984">
    <property type="entry name" value="Acyl-CoA-binding_sf"/>
</dbReference>
<protein>
    <submittedName>
        <fullName evidence="5">Enoyl-CoA delta isomerase 2</fullName>
    </submittedName>
</protein>
<dbReference type="InterPro" id="IPR051053">
    <property type="entry name" value="ECH/Chromodomain_protein"/>
</dbReference>
<comment type="subcellular location">
    <subcellularLocation>
        <location evidence="1">Peroxisome</location>
    </subcellularLocation>
</comment>
<dbReference type="EMBL" id="AFYH01212899">
    <property type="status" value="NOT_ANNOTATED_CDS"/>
    <property type="molecule type" value="Genomic_DNA"/>
</dbReference>
<feature type="domain" description="ACB" evidence="4">
    <location>
        <begin position="40"/>
        <end position="125"/>
    </location>
</feature>
<dbReference type="PROSITE" id="PS51228">
    <property type="entry name" value="ACB_2"/>
    <property type="match status" value="1"/>
</dbReference>
<dbReference type="GeneTree" id="ENSGT00940000155105"/>
<evidence type="ECO:0000313" key="5">
    <source>
        <dbReference type="Ensembl" id="ENSLACP00000004153.1"/>
    </source>
</evidence>
<dbReference type="Gene3D" id="1.20.80.10">
    <property type="match status" value="1"/>
</dbReference>
<sequence length="409" mass="45435">MATALLGISRWQLLRKARFVQALYPPRLQAHTTGAAMGATQEQFEKAKEQLGLLKNDPGNEVKLQIYALFKQATQGPCNVPKPGMLDFVGKVKWEAWNSLGNLSKEGAREKYVGLVSSLVSSESSPQAEAVSVAGKQLYKTLQVTTEENITTIRLNRPEKKNAISIVMYNEIMQALEEAAKDESTITVITGTGDYYCSGNDINNFTMIPPEGIEKMAKDSAQLLKNFVLHFIDFPKPLIAVVNGPAVGVSVTLLGLFDAVYATDRATFHTPFSQLGQSPEGCSSYIFPKLMGSAKATEVLSFNKKLTAREACDLGLVTEIFPDASFQKEIWLRLRGCAKLPKMSLVYAKQLSRGPEKEKLYAVNIQECERLEERWLSEDCRNAIAKFFTSLYSTSHSRLFLVLDPKIWI</sequence>
<dbReference type="STRING" id="7897.ENSLACP00000004153"/>
<reference evidence="6" key="1">
    <citation type="submission" date="2011-08" db="EMBL/GenBank/DDBJ databases">
        <title>The draft genome of Latimeria chalumnae.</title>
        <authorList>
            <person name="Di Palma F."/>
            <person name="Alfoldi J."/>
            <person name="Johnson J."/>
            <person name="Berlin A."/>
            <person name="Gnerre S."/>
            <person name="Jaffe D."/>
            <person name="MacCallum I."/>
            <person name="Young S."/>
            <person name="Walker B.J."/>
            <person name="Lander E."/>
            <person name="Lindblad-Toh K."/>
        </authorList>
    </citation>
    <scope>NUCLEOTIDE SEQUENCE [LARGE SCALE GENOMIC DNA]</scope>
    <source>
        <strain evidence="6">Wild caught</strain>
    </source>
</reference>
<dbReference type="eggNOG" id="KOG0016">
    <property type="taxonomic scope" value="Eukaryota"/>
</dbReference>
<keyword evidence="6" id="KW-1185">Reference proteome</keyword>